<dbReference type="InterPro" id="IPR041729">
    <property type="entry name" value="Formyl-FH4-Hydrolase_C"/>
</dbReference>
<dbReference type="EMBL" id="JAQMWT010000642">
    <property type="protein sequence ID" value="KAJ8598823.1"/>
    <property type="molecule type" value="Genomic_DNA"/>
</dbReference>
<evidence type="ECO:0000313" key="4">
    <source>
        <dbReference type="EMBL" id="KAJ8598823.1"/>
    </source>
</evidence>
<dbReference type="SUPFAM" id="SSF55021">
    <property type="entry name" value="ACT-like"/>
    <property type="match status" value="1"/>
</dbReference>
<evidence type="ECO:0000256" key="1">
    <source>
        <dbReference type="ARBA" id="ARBA00022563"/>
    </source>
</evidence>
<dbReference type="CDD" id="cd08648">
    <property type="entry name" value="FMT_core_Formyl-FH4-Hydrolase_C"/>
    <property type="match status" value="1"/>
</dbReference>
<keyword evidence="5" id="KW-1185">Reference proteome</keyword>
<dbReference type="InterPro" id="IPR036477">
    <property type="entry name" value="Formyl_transf_N_sf"/>
</dbReference>
<dbReference type="GO" id="GO:0008864">
    <property type="term" value="F:formyltetrahydrofolate deformylase activity"/>
    <property type="evidence" value="ECO:0007669"/>
    <property type="project" value="InterPro"/>
</dbReference>
<dbReference type="InterPro" id="IPR004810">
    <property type="entry name" value="PurU"/>
</dbReference>
<dbReference type="SUPFAM" id="SSF53328">
    <property type="entry name" value="Formyltransferase"/>
    <property type="match status" value="1"/>
</dbReference>
<dbReference type="GO" id="GO:0006189">
    <property type="term" value="P:'de novo' IMP biosynthetic process"/>
    <property type="evidence" value="ECO:0007669"/>
    <property type="project" value="InterPro"/>
</dbReference>
<reference evidence="4" key="1">
    <citation type="submission" date="2023-01" db="EMBL/GenBank/DDBJ databases">
        <title>Metagenome sequencing of chrysophaentin producing Chrysophaeum taylorii.</title>
        <authorList>
            <person name="Davison J."/>
            <person name="Bewley C."/>
        </authorList>
    </citation>
    <scope>NUCLEOTIDE SEQUENCE</scope>
    <source>
        <strain evidence="4">NIES-1699</strain>
    </source>
</reference>
<comment type="caution">
    <text evidence="4">The sequence shown here is derived from an EMBL/GenBank/DDBJ whole genome shotgun (WGS) entry which is preliminary data.</text>
</comment>
<sequence length="347" mass="39776">MAAVKPSRDEMDGSNYSMRCVVLVTWPSTTSNSSLTSPSFYSSTAPNTQFSSLTTENGGKETSIPVATIRIYGLDREGIDLALCQLLHGHGCSIVHAEQHRDRDANCFFQRIVFDYSTMHTDQLSLEYGVQEVCTRFRMEFQLNWGTRPKRLCIFVSKYDHVLWDILLRHKARELDCEIPLIVSNHPDLEPVADSFGVRFEVFKITKDTKRDQEQREIALMKDLEIDVVVLARYMQIVSDEFCAEFAHRIINIHHSFLPAFIGSKPYHRAYDRGVKLIGATAHYATANLDEGPIIEQNIERVSHRDSVEDLLRKGRWVERCALIHALRAHLDDRVIVYGNKTVVFEE</sequence>
<dbReference type="InterPro" id="IPR002376">
    <property type="entry name" value="Formyl_transf_N"/>
</dbReference>
<dbReference type="GO" id="GO:0006730">
    <property type="term" value="P:one-carbon metabolic process"/>
    <property type="evidence" value="ECO:0007669"/>
    <property type="project" value="UniProtKB-KW"/>
</dbReference>
<protein>
    <recommendedName>
        <fullName evidence="3">Formyl transferase N-terminal domain-containing protein</fullName>
    </recommendedName>
</protein>
<keyword evidence="1" id="KW-0554">One-carbon metabolism</keyword>
<dbReference type="NCBIfam" id="TIGR00655">
    <property type="entry name" value="PurU"/>
    <property type="match status" value="1"/>
</dbReference>
<evidence type="ECO:0000259" key="3">
    <source>
        <dbReference type="Pfam" id="PF00551"/>
    </source>
</evidence>
<name>A0AAD7U822_9STRA</name>
<dbReference type="PRINTS" id="PR01575">
    <property type="entry name" value="FFH4HYDRLASE"/>
</dbReference>
<dbReference type="NCBIfam" id="NF004684">
    <property type="entry name" value="PRK06027.1"/>
    <property type="match status" value="1"/>
</dbReference>
<dbReference type="HAMAP" id="MF_01927">
    <property type="entry name" value="PurU"/>
    <property type="match status" value="1"/>
</dbReference>
<dbReference type="Proteomes" id="UP001230188">
    <property type="component" value="Unassembled WGS sequence"/>
</dbReference>
<proteinExistence type="inferred from homology"/>
<keyword evidence="2" id="KW-0378">Hydrolase</keyword>
<organism evidence="4 5">
    <name type="scientific">Chrysophaeum taylorii</name>
    <dbReference type="NCBI Taxonomy" id="2483200"/>
    <lineage>
        <taxon>Eukaryota</taxon>
        <taxon>Sar</taxon>
        <taxon>Stramenopiles</taxon>
        <taxon>Ochrophyta</taxon>
        <taxon>Pelagophyceae</taxon>
        <taxon>Pelagomonadales</taxon>
        <taxon>Pelagomonadaceae</taxon>
        <taxon>Chrysophaeum</taxon>
    </lineage>
</organism>
<dbReference type="Gene3D" id="3.40.50.170">
    <property type="entry name" value="Formyl transferase, N-terminal domain"/>
    <property type="match status" value="1"/>
</dbReference>
<gene>
    <name evidence="4" type="ORF">CTAYLR_008667</name>
</gene>
<dbReference type="PANTHER" id="PTHR42706">
    <property type="entry name" value="FORMYLTETRAHYDROFOLATE DEFORMYLASE"/>
    <property type="match status" value="1"/>
</dbReference>
<dbReference type="InterPro" id="IPR045865">
    <property type="entry name" value="ACT-like_dom_sf"/>
</dbReference>
<accession>A0AAD7U822</accession>
<evidence type="ECO:0000313" key="5">
    <source>
        <dbReference type="Proteomes" id="UP001230188"/>
    </source>
</evidence>
<dbReference type="Pfam" id="PF00551">
    <property type="entry name" value="Formyl_trans_N"/>
    <property type="match status" value="1"/>
</dbReference>
<evidence type="ECO:0000256" key="2">
    <source>
        <dbReference type="ARBA" id="ARBA00022801"/>
    </source>
</evidence>
<dbReference type="Gene3D" id="3.30.70.260">
    <property type="match status" value="1"/>
</dbReference>
<dbReference type="PANTHER" id="PTHR42706:SF1">
    <property type="entry name" value="FORMYLTETRAHYDROFOLATE DEFORMYLASE 2, MITOCHONDRIAL"/>
    <property type="match status" value="1"/>
</dbReference>
<feature type="domain" description="Formyl transferase N-terminal" evidence="3">
    <location>
        <begin position="150"/>
        <end position="327"/>
    </location>
</feature>
<dbReference type="AlphaFoldDB" id="A0AAD7U822"/>